<dbReference type="SUPFAM" id="SSF51905">
    <property type="entry name" value="FAD/NAD(P)-binding domain"/>
    <property type="match status" value="1"/>
</dbReference>
<dbReference type="Proteomes" id="UP001147700">
    <property type="component" value="Unassembled WGS sequence"/>
</dbReference>
<evidence type="ECO:0000259" key="2">
    <source>
        <dbReference type="Pfam" id="PF01266"/>
    </source>
</evidence>
<dbReference type="RefSeq" id="WP_202953822.1">
    <property type="nucleotide sequence ID" value="NZ_JAPCID010000066.1"/>
</dbReference>
<dbReference type="InterPro" id="IPR036188">
    <property type="entry name" value="FAD/NAD-bd_sf"/>
</dbReference>
<keyword evidence="4" id="KW-1185">Reference proteome</keyword>
<sequence length="463" mass="51276">MPWPTTPPTREHRASYADAEPRPFWLREPKDPSPALTEDITADLCIVGAGFTGLWAALYAAEQGKDVVILEAETAGFGASGRNGGFAVASLTHGIENGLARFADEMPTLERLALENFEGIQRDLAHYGIDCDFQLTGELLALTDEHQLPWLQEEAEQLTRFGHEVTLLDQTAMCGQVNSPTYLGGVWDHTGAGILDPGKLAHGLKDVAVRKGVRLYEYSSVEHVTDELTVITPQGRVRADRVLLATSAYPPLINTIKHYVVPVYDYALMTEPIDMDKVGWQNRQGIGDGGNQFHYYRPTTDGRILYGGWDAVYRYKGPVGARYDDHDATFAKLAQHFFHTFPQLEGTRFTHRWGGAIDTSSRFSVFFGTSHGGRLAYATGYTGLGVAATRFGGRTAVDLLDGRDTDATRTRYVRTKPVPFPPEPLRYAVVQLTRNRLAAADRNQGRRGLWLRTLDRLGLGFDS</sequence>
<feature type="region of interest" description="Disordered" evidence="1">
    <location>
        <begin position="1"/>
        <end position="30"/>
    </location>
</feature>
<accession>A0ABT4RTC5</accession>
<name>A0ABT4RTC5_9ACTN</name>
<dbReference type="PANTHER" id="PTHR13847:SF281">
    <property type="entry name" value="FAD DEPENDENT OXIDOREDUCTASE DOMAIN-CONTAINING PROTEIN"/>
    <property type="match status" value="1"/>
</dbReference>
<proteinExistence type="predicted"/>
<dbReference type="EMBL" id="JAPCID010000066">
    <property type="protein sequence ID" value="MDA0141833.1"/>
    <property type="molecule type" value="Genomic_DNA"/>
</dbReference>
<dbReference type="Gene3D" id="3.50.50.60">
    <property type="entry name" value="FAD/NAD(P)-binding domain"/>
    <property type="match status" value="1"/>
</dbReference>
<dbReference type="InterPro" id="IPR006076">
    <property type="entry name" value="FAD-dep_OxRdtase"/>
</dbReference>
<protein>
    <submittedName>
        <fullName evidence="3">FAD-binding oxidoreductase</fullName>
    </submittedName>
</protein>
<feature type="compositionally biased region" description="Basic and acidic residues" evidence="1">
    <location>
        <begin position="9"/>
        <end position="30"/>
    </location>
</feature>
<dbReference type="Pfam" id="PF01266">
    <property type="entry name" value="DAO"/>
    <property type="match status" value="1"/>
</dbReference>
<evidence type="ECO:0000313" key="4">
    <source>
        <dbReference type="Proteomes" id="UP001147700"/>
    </source>
</evidence>
<reference evidence="3" key="1">
    <citation type="submission" date="2022-10" db="EMBL/GenBank/DDBJ databases">
        <title>The WGS of Solirubrobacter sp. CPCC 204708.</title>
        <authorList>
            <person name="Jiang Z."/>
        </authorList>
    </citation>
    <scope>NUCLEOTIDE SEQUENCE</scope>
    <source>
        <strain evidence="3">CPCC 204708</strain>
    </source>
</reference>
<organism evidence="3 4">
    <name type="scientific">Solirubrobacter deserti</name>
    <dbReference type="NCBI Taxonomy" id="2282478"/>
    <lineage>
        <taxon>Bacteria</taxon>
        <taxon>Bacillati</taxon>
        <taxon>Actinomycetota</taxon>
        <taxon>Thermoleophilia</taxon>
        <taxon>Solirubrobacterales</taxon>
        <taxon>Solirubrobacteraceae</taxon>
        <taxon>Solirubrobacter</taxon>
    </lineage>
</organism>
<comment type="caution">
    <text evidence="3">The sequence shown here is derived from an EMBL/GenBank/DDBJ whole genome shotgun (WGS) entry which is preliminary data.</text>
</comment>
<evidence type="ECO:0000313" key="3">
    <source>
        <dbReference type="EMBL" id="MDA0141833.1"/>
    </source>
</evidence>
<evidence type="ECO:0000256" key="1">
    <source>
        <dbReference type="SAM" id="MobiDB-lite"/>
    </source>
</evidence>
<dbReference type="PANTHER" id="PTHR13847">
    <property type="entry name" value="SARCOSINE DEHYDROGENASE-RELATED"/>
    <property type="match status" value="1"/>
</dbReference>
<gene>
    <name evidence="3" type="ORF">OJ962_30350</name>
</gene>
<dbReference type="Gene3D" id="3.30.9.10">
    <property type="entry name" value="D-Amino Acid Oxidase, subunit A, domain 2"/>
    <property type="match status" value="1"/>
</dbReference>
<feature type="domain" description="FAD dependent oxidoreductase" evidence="2">
    <location>
        <begin position="43"/>
        <end position="399"/>
    </location>
</feature>